<dbReference type="Proteomes" id="UP000821837">
    <property type="component" value="Unassembled WGS sequence"/>
</dbReference>
<dbReference type="EMBL" id="JABSTV010001253">
    <property type="protein sequence ID" value="KAH7942821.1"/>
    <property type="molecule type" value="Genomic_DNA"/>
</dbReference>
<name>A0A9D4SRD7_RHISA</name>
<comment type="caution">
    <text evidence="1">The sequence shown here is derived from an EMBL/GenBank/DDBJ whole genome shotgun (WGS) entry which is preliminary data.</text>
</comment>
<sequence length="137" mass="15997">MTAEHILLYAVAETHLRELEEPPIHADWRWEGKNRAGHGRKGGGVGFLWRREQKWQREDRDCADHLWMTGDLMGIPVPVCVVYFAVKGVHYEEYERLLDHCAPRWALRGKMEKLIYRQRECRCGALNAGGQWLLRSG</sequence>
<gene>
    <name evidence="1" type="ORF">HPB52_001603</name>
</gene>
<accession>A0A9D4SRD7</accession>
<proteinExistence type="predicted"/>
<evidence type="ECO:0000313" key="2">
    <source>
        <dbReference type="Proteomes" id="UP000821837"/>
    </source>
</evidence>
<dbReference type="AlphaFoldDB" id="A0A9D4SRD7"/>
<organism evidence="1 2">
    <name type="scientific">Rhipicephalus sanguineus</name>
    <name type="common">Brown dog tick</name>
    <name type="synonym">Ixodes sanguineus</name>
    <dbReference type="NCBI Taxonomy" id="34632"/>
    <lineage>
        <taxon>Eukaryota</taxon>
        <taxon>Metazoa</taxon>
        <taxon>Ecdysozoa</taxon>
        <taxon>Arthropoda</taxon>
        <taxon>Chelicerata</taxon>
        <taxon>Arachnida</taxon>
        <taxon>Acari</taxon>
        <taxon>Parasitiformes</taxon>
        <taxon>Ixodida</taxon>
        <taxon>Ixodoidea</taxon>
        <taxon>Ixodidae</taxon>
        <taxon>Rhipicephalinae</taxon>
        <taxon>Rhipicephalus</taxon>
        <taxon>Rhipicephalus</taxon>
    </lineage>
</organism>
<reference evidence="1" key="2">
    <citation type="submission" date="2021-09" db="EMBL/GenBank/DDBJ databases">
        <authorList>
            <person name="Jia N."/>
            <person name="Wang J."/>
            <person name="Shi W."/>
            <person name="Du L."/>
            <person name="Sun Y."/>
            <person name="Zhan W."/>
            <person name="Jiang J."/>
            <person name="Wang Q."/>
            <person name="Zhang B."/>
            <person name="Ji P."/>
            <person name="Sakyi L.B."/>
            <person name="Cui X."/>
            <person name="Yuan T."/>
            <person name="Jiang B."/>
            <person name="Yang W."/>
            <person name="Lam T.T.-Y."/>
            <person name="Chang Q."/>
            <person name="Ding S."/>
            <person name="Wang X."/>
            <person name="Zhu J."/>
            <person name="Ruan X."/>
            <person name="Zhao L."/>
            <person name="Wei J."/>
            <person name="Que T."/>
            <person name="Du C."/>
            <person name="Cheng J."/>
            <person name="Dai P."/>
            <person name="Han X."/>
            <person name="Huang E."/>
            <person name="Gao Y."/>
            <person name="Liu J."/>
            <person name="Shao H."/>
            <person name="Ye R."/>
            <person name="Li L."/>
            <person name="Wei W."/>
            <person name="Wang X."/>
            <person name="Wang C."/>
            <person name="Huo Q."/>
            <person name="Li W."/>
            <person name="Guo W."/>
            <person name="Chen H."/>
            <person name="Chen S."/>
            <person name="Zhou L."/>
            <person name="Zhou L."/>
            <person name="Ni X."/>
            <person name="Tian J."/>
            <person name="Zhou Y."/>
            <person name="Sheng Y."/>
            <person name="Liu T."/>
            <person name="Pan Y."/>
            <person name="Xia L."/>
            <person name="Li J."/>
            <person name="Zhao F."/>
            <person name="Cao W."/>
        </authorList>
    </citation>
    <scope>NUCLEOTIDE SEQUENCE</scope>
    <source>
        <strain evidence="1">Rsan-2018</strain>
        <tissue evidence="1">Larvae</tissue>
    </source>
</reference>
<protein>
    <submittedName>
        <fullName evidence="1">Uncharacterized protein</fullName>
    </submittedName>
</protein>
<evidence type="ECO:0000313" key="1">
    <source>
        <dbReference type="EMBL" id="KAH7942821.1"/>
    </source>
</evidence>
<keyword evidence="2" id="KW-1185">Reference proteome</keyword>
<reference evidence="1" key="1">
    <citation type="journal article" date="2020" name="Cell">
        <title>Large-Scale Comparative Analyses of Tick Genomes Elucidate Their Genetic Diversity and Vector Capacities.</title>
        <authorList>
            <consortium name="Tick Genome and Microbiome Consortium (TIGMIC)"/>
            <person name="Jia N."/>
            <person name="Wang J."/>
            <person name="Shi W."/>
            <person name="Du L."/>
            <person name="Sun Y."/>
            <person name="Zhan W."/>
            <person name="Jiang J.F."/>
            <person name="Wang Q."/>
            <person name="Zhang B."/>
            <person name="Ji P."/>
            <person name="Bell-Sakyi L."/>
            <person name="Cui X.M."/>
            <person name="Yuan T.T."/>
            <person name="Jiang B.G."/>
            <person name="Yang W.F."/>
            <person name="Lam T.T."/>
            <person name="Chang Q.C."/>
            <person name="Ding S.J."/>
            <person name="Wang X.J."/>
            <person name="Zhu J.G."/>
            <person name="Ruan X.D."/>
            <person name="Zhao L."/>
            <person name="Wei J.T."/>
            <person name="Ye R.Z."/>
            <person name="Que T.C."/>
            <person name="Du C.H."/>
            <person name="Zhou Y.H."/>
            <person name="Cheng J.X."/>
            <person name="Dai P.F."/>
            <person name="Guo W.B."/>
            <person name="Han X.H."/>
            <person name="Huang E.J."/>
            <person name="Li L.F."/>
            <person name="Wei W."/>
            <person name="Gao Y.C."/>
            <person name="Liu J.Z."/>
            <person name="Shao H.Z."/>
            <person name="Wang X."/>
            <person name="Wang C.C."/>
            <person name="Yang T.C."/>
            <person name="Huo Q.B."/>
            <person name="Li W."/>
            <person name="Chen H.Y."/>
            <person name="Chen S.E."/>
            <person name="Zhou L.G."/>
            <person name="Ni X.B."/>
            <person name="Tian J.H."/>
            <person name="Sheng Y."/>
            <person name="Liu T."/>
            <person name="Pan Y.S."/>
            <person name="Xia L.Y."/>
            <person name="Li J."/>
            <person name="Zhao F."/>
            <person name="Cao W.C."/>
        </authorList>
    </citation>
    <scope>NUCLEOTIDE SEQUENCE</scope>
    <source>
        <strain evidence="1">Rsan-2018</strain>
    </source>
</reference>